<feature type="signal peptide" evidence="7">
    <location>
        <begin position="1"/>
        <end position="25"/>
    </location>
</feature>
<evidence type="ECO:0000256" key="2">
    <source>
        <dbReference type="ARBA" id="ARBA00022729"/>
    </source>
</evidence>
<dbReference type="Proteomes" id="UP000309676">
    <property type="component" value="Unassembled WGS sequence"/>
</dbReference>
<dbReference type="PANTHER" id="PTHR43649">
    <property type="entry name" value="ARABINOSE-BINDING PROTEIN-RELATED"/>
    <property type="match status" value="1"/>
</dbReference>
<keyword evidence="2 7" id="KW-0732">Signal</keyword>
<feature type="region of interest" description="Disordered" evidence="6">
    <location>
        <begin position="27"/>
        <end position="58"/>
    </location>
</feature>
<feature type="chain" id="PRO_5024328329" evidence="7">
    <location>
        <begin position="26"/>
        <end position="549"/>
    </location>
</feature>
<evidence type="ECO:0000256" key="6">
    <source>
        <dbReference type="SAM" id="MobiDB-lite"/>
    </source>
</evidence>
<evidence type="ECO:0000256" key="1">
    <source>
        <dbReference type="ARBA" id="ARBA00022475"/>
    </source>
</evidence>
<proteinExistence type="predicted"/>
<accession>A0A5R9FYF0</accession>
<keyword evidence="5" id="KW-0449">Lipoprotein</keyword>
<dbReference type="InterPro" id="IPR006059">
    <property type="entry name" value="SBP"/>
</dbReference>
<reference evidence="8 9" key="1">
    <citation type="submission" date="2019-05" db="EMBL/GenBank/DDBJ databases">
        <authorList>
            <person name="Narsing Rao M.P."/>
            <person name="Li W.J."/>
        </authorList>
    </citation>
    <scope>NUCLEOTIDE SEQUENCE [LARGE SCALE GENOMIC DNA]</scope>
    <source>
        <strain evidence="8 9">SYSU_K30003</strain>
    </source>
</reference>
<dbReference type="PROSITE" id="PS51257">
    <property type="entry name" value="PROKAR_LIPOPROTEIN"/>
    <property type="match status" value="1"/>
</dbReference>
<evidence type="ECO:0000256" key="3">
    <source>
        <dbReference type="ARBA" id="ARBA00023136"/>
    </source>
</evidence>
<dbReference type="Gene3D" id="3.40.190.10">
    <property type="entry name" value="Periplasmic binding protein-like II"/>
    <property type="match status" value="2"/>
</dbReference>
<name>A0A5R9FYF0_9BACL</name>
<sequence length="549" mass="61374">MYTRNRNRAAAGFALATTLLLSACATESGTEGGTGGNDAAGATAEPTPSASPTPAGFRPSGYPIVDDKLTLHFAGAKGAVSKDFGELPFFRQYEEATNVHIEWSMNPDSSWNEKKNLIFASGDLPDAFYGHHILSGEDVLKYGTQGLLIPLEDLIDQYAPNLKKVFEANPSFRQELTAPDGHIYALPTIDEGYPDSRDALFINRKWLDRLGLSVPTTTEEFYEALKAFRDNDMNGNGDAGDEIPFSFFGHQNYGIYSFFGAFGMTDRPNHIGMDGDRVLYTAAQPSYKEGIQYLHRLYAEGLVDVESLTHDKNVYFSKIKESLVGVFIGWDHYDVFGTEPHDYEVMLPLKGPEGHQLWNRYPVGLLSKGAFAITSANEHPEVTMRWIDRSYDPMVGLEAVEGPVGINLLVHPDGTIENTPAPEGMNANEFRHSTAPASKSVFIRTSELAEKRVQQTVPGSLTKSEIDKLYQPYLIPDIYPDLFFTAEENDERIRYFTDIDAYVNKMHAKWIIDGNIESEWDEYMDTLNRMGLDKMLAIYQAAYDRFSSQ</sequence>
<dbReference type="RefSeq" id="WP_138197454.1">
    <property type="nucleotide sequence ID" value="NZ_VCIW01000024.1"/>
</dbReference>
<gene>
    <name evidence="8" type="ORF">FE782_26865</name>
</gene>
<dbReference type="OrthoDB" id="9787283at2"/>
<dbReference type="Pfam" id="PF01547">
    <property type="entry name" value="SBP_bac_1"/>
    <property type="match status" value="1"/>
</dbReference>
<dbReference type="AlphaFoldDB" id="A0A5R9FYF0"/>
<dbReference type="EMBL" id="VCIW01000024">
    <property type="protein sequence ID" value="TLS49072.1"/>
    <property type="molecule type" value="Genomic_DNA"/>
</dbReference>
<evidence type="ECO:0000256" key="5">
    <source>
        <dbReference type="ARBA" id="ARBA00023288"/>
    </source>
</evidence>
<evidence type="ECO:0000313" key="8">
    <source>
        <dbReference type="EMBL" id="TLS49072.1"/>
    </source>
</evidence>
<keyword evidence="9" id="KW-1185">Reference proteome</keyword>
<feature type="compositionally biased region" description="Low complexity" evidence="6">
    <location>
        <begin position="39"/>
        <end position="56"/>
    </location>
</feature>
<organism evidence="8 9">
    <name type="scientific">Paenibacillus antri</name>
    <dbReference type="NCBI Taxonomy" id="2582848"/>
    <lineage>
        <taxon>Bacteria</taxon>
        <taxon>Bacillati</taxon>
        <taxon>Bacillota</taxon>
        <taxon>Bacilli</taxon>
        <taxon>Bacillales</taxon>
        <taxon>Paenibacillaceae</taxon>
        <taxon>Paenibacillus</taxon>
    </lineage>
</organism>
<comment type="caution">
    <text evidence="8">The sequence shown here is derived from an EMBL/GenBank/DDBJ whole genome shotgun (WGS) entry which is preliminary data.</text>
</comment>
<dbReference type="PANTHER" id="PTHR43649:SF33">
    <property type="entry name" value="POLYGALACTURONAN_RHAMNOGALACTURONAN-BINDING PROTEIN YTCQ"/>
    <property type="match status" value="1"/>
</dbReference>
<evidence type="ECO:0000256" key="7">
    <source>
        <dbReference type="SAM" id="SignalP"/>
    </source>
</evidence>
<evidence type="ECO:0000313" key="9">
    <source>
        <dbReference type="Proteomes" id="UP000309676"/>
    </source>
</evidence>
<protein>
    <submittedName>
        <fullName evidence="8">Extracellular solute-binding protein</fullName>
    </submittedName>
</protein>
<evidence type="ECO:0000256" key="4">
    <source>
        <dbReference type="ARBA" id="ARBA00023139"/>
    </source>
</evidence>
<keyword evidence="1" id="KW-1003">Cell membrane</keyword>
<keyword evidence="4" id="KW-0564">Palmitate</keyword>
<keyword evidence="3" id="KW-0472">Membrane</keyword>
<dbReference type="SUPFAM" id="SSF53850">
    <property type="entry name" value="Periplasmic binding protein-like II"/>
    <property type="match status" value="1"/>
</dbReference>
<dbReference type="InterPro" id="IPR050490">
    <property type="entry name" value="Bact_solute-bd_prot1"/>
</dbReference>